<gene>
    <name evidence="13" type="ORF">EKO27_g645</name>
</gene>
<keyword evidence="5 10" id="KW-0547">Nucleotide-binding</keyword>
<dbReference type="AlphaFoldDB" id="A0A439DJ44"/>
<dbReference type="Pfam" id="PF16714">
    <property type="entry name" value="TyrRSs_C"/>
    <property type="match status" value="1"/>
</dbReference>
<dbReference type="GO" id="GO:0006397">
    <property type="term" value="P:mRNA processing"/>
    <property type="evidence" value="ECO:0007669"/>
    <property type="project" value="UniProtKB-KW"/>
</dbReference>
<dbReference type="GO" id="GO:0003723">
    <property type="term" value="F:RNA binding"/>
    <property type="evidence" value="ECO:0007669"/>
    <property type="project" value="InterPro"/>
</dbReference>
<evidence type="ECO:0000256" key="4">
    <source>
        <dbReference type="ARBA" id="ARBA00022664"/>
    </source>
</evidence>
<evidence type="ECO:0000256" key="7">
    <source>
        <dbReference type="ARBA" id="ARBA00022917"/>
    </source>
</evidence>
<dbReference type="NCBIfam" id="TIGR00234">
    <property type="entry name" value="tyrS"/>
    <property type="match status" value="1"/>
</dbReference>
<evidence type="ECO:0000313" key="13">
    <source>
        <dbReference type="EMBL" id="RWA14437.1"/>
    </source>
</evidence>
<keyword evidence="3 10" id="KW-0436">Ligase</keyword>
<dbReference type="CDD" id="cd00805">
    <property type="entry name" value="TyrRS_core"/>
    <property type="match status" value="1"/>
</dbReference>
<dbReference type="Gene3D" id="3.40.50.620">
    <property type="entry name" value="HUPs"/>
    <property type="match status" value="1"/>
</dbReference>
<dbReference type="InterPro" id="IPR001412">
    <property type="entry name" value="aa-tRNA-synth_I_CS"/>
</dbReference>
<feature type="compositionally biased region" description="Basic and acidic residues" evidence="11">
    <location>
        <begin position="678"/>
        <end position="690"/>
    </location>
</feature>
<dbReference type="PANTHER" id="PTHR11766">
    <property type="entry name" value="TYROSYL-TRNA SYNTHETASE"/>
    <property type="match status" value="1"/>
</dbReference>
<dbReference type="InterPro" id="IPR002305">
    <property type="entry name" value="aa-tRNA-synth_Ic"/>
</dbReference>
<keyword evidence="14" id="KW-1185">Reference proteome</keyword>
<dbReference type="GO" id="GO:0005524">
    <property type="term" value="F:ATP binding"/>
    <property type="evidence" value="ECO:0007669"/>
    <property type="project" value="UniProtKB-KW"/>
</dbReference>
<dbReference type="PROSITE" id="PS00178">
    <property type="entry name" value="AA_TRNA_LIGASE_I"/>
    <property type="match status" value="1"/>
</dbReference>
<dbReference type="InterPro" id="IPR024088">
    <property type="entry name" value="Tyr-tRNA-ligase_bac-type"/>
</dbReference>
<keyword evidence="6 10" id="KW-0067">ATP-binding</keyword>
<evidence type="ECO:0000256" key="5">
    <source>
        <dbReference type="ARBA" id="ARBA00022741"/>
    </source>
</evidence>
<feature type="domain" description="Tyrosyl-tRNA synthetase C-terminal" evidence="12">
    <location>
        <begin position="447"/>
        <end position="563"/>
    </location>
</feature>
<protein>
    <recommendedName>
        <fullName evidence="10">Tyrosine--tRNA ligase</fullName>
        <ecNumber evidence="10">6.1.1.1</ecNumber>
    </recommendedName>
    <alternativeName>
        <fullName evidence="10">Tyrosyl-tRNA synthetase</fullName>
    </alternativeName>
</protein>
<dbReference type="Gene3D" id="1.10.240.10">
    <property type="entry name" value="Tyrosyl-Transfer RNA Synthetase"/>
    <property type="match status" value="1"/>
</dbReference>
<dbReference type="STRING" id="363999.A0A439DJ44"/>
<dbReference type="FunFam" id="1.10.240.10:FF:000001">
    <property type="entry name" value="Tyrosine--tRNA ligase"/>
    <property type="match status" value="1"/>
</dbReference>
<dbReference type="GO" id="GO:0005829">
    <property type="term" value="C:cytosol"/>
    <property type="evidence" value="ECO:0007669"/>
    <property type="project" value="TreeGrafter"/>
</dbReference>
<evidence type="ECO:0000256" key="9">
    <source>
        <dbReference type="ARBA" id="ARBA00048248"/>
    </source>
</evidence>
<evidence type="ECO:0000313" key="14">
    <source>
        <dbReference type="Proteomes" id="UP000286045"/>
    </source>
</evidence>
<evidence type="ECO:0000256" key="11">
    <source>
        <dbReference type="SAM" id="MobiDB-lite"/>
    </source>
</evidence>
<dbReference type="EC" id="6.1.1.1" evidence="10"/>
<reference evidence="13 14" key="1">
    <citation type="submission" date="2018-12" db="EMBL/GenBank/DDBJ databases">
        <title>Draft genome sequence of Xylaria grammica IHI A82.</title>
        <authorList>
            <person name="Buettner E."/>
            <person name="Kellner H."/>
        </authorList>
    </citation>
    <scope>NUCLEOTIDE SEQUENCE [LARGE SCALE GENOMIC DNA]</scope>
    <source>
        <strain evidence="13 14">IHI A82</strain>
    </source>
</reference>
<dbReference type="FunFam" id="3.40.50.620:FF:000227">
    <property type="entry name" value="Tyrosine--tRNA ligase"/>
    <property type="match status" value="1"/>
</dbReference>
<dbReference type="Gene3D" id="3.10.290.10">
    <property type="entry name" value="RNA-binding S4 domain"/>
    <property type="match status" value="1"/>
</dbReference>
<keyword evidence="8 10" id="KW-0030">Aminoacyl-tRNA synthetase</keyword>
<name>A0A439DJ44_9PEZI</name>
<dbReference type="Proteomes" id="UP000286045">
    <property type="component" value="Unassembled WGS sequence"/>
</dbReference>
<dbReference type="SUPFAM" id="SSF52374">
    <property type="entry name" value="Nucleotidylyl transferase"/>
    <property type="match status" value="1"/>
</dbReference>
<evidence type="ECO:0000259" key="12">
    <source>
        <dbReference type="Pfam" id="PF16714"/>
    </source>
</evidence>
<evidence type="ECO:0000256" key="6">
    <source>
        <dbReference type="ARBA" id="ARBA00022840"/>
    </source>
</evidence>
<dbReference type="InterPro" id="IPR002307">
    <property type="entry name" value="Tyr-tRNA-ligase"/>
</dbReference>
<dbReference type="InterPro" id="IPR032005">
    <property type="entry name" value="TyrRSs_C"/>
</dbReference>
<dbReference type="GO" id="GO:0004831">
    <property type="term" value="F:tyrosine-tRNA ligase activity"/>
    <property type="evidence" value="ECO:0007669"/>
    <property type="project" value="UniProtKB-EC"/>
</dbReference>
<evidence type="ECO:0000256" key="1">
    <source>
        <dbReference type="ARBA" id="ARBA00004305"/>
    </source>
</evidence>
<comment type="caution">
    <text evidence="13">The sequence shown here is derived from an EMBL/GenBank/DDBJ whole genome shotgun (WGS) entry which is preliminary data.</text>
</comment>
<feature type="region of interest" description="Disordered" evidence="11">
    <location>
        <begin position="604"/>
        <end position="624"/>
    </location>
</feature>
<dbReference type="GO" id="GO:0006437">
    <property type="term" value="P:tyrosyl-tRNA aminoacylation"/>
    <property type="evidence" value="ECO:0007669"/>
    <property type="project" value="InterPro"/>
</dbReference>
<sequence>MSTRALRSVSSSARVTLCRTCLLRSIAATRQHRRPLHLGTIEKRRLAQESWDIKAEKIKNGQQQHLWDKFKERGYIKDIAGTEDQIRELMRCRRIGAYVGIDPTAASLHLGHLLPLMPLFWMYIHGFRAISVVGGATAKIGDPTGRLKTREEVPKSDRTMFVTKIHYQLKRIWQNVDRQAARYEYEKEWSWNRELANNSAWYNSTPFLEVVNRLFKGMRVGPMLTRETVKRKMAEGDGMSLAEFVYPMMQAWDWWELFSGPKGVRMQIGGSDQYGNIIAGIDAIKLLRDTERDPAKALPDNLFNTPVGFTVPLLTDSAGNKFGKSAGNAMWLDPFMTHSFDLYGYFMRRPDDEVEKLLKLFTFIPLEQINKIMEQHNLDPPKRHAHHTLAFEVLALVHGIQEAQATQARHQQIFSKDTTSATTPTSTGEIHSYPPRVIPPTSTLAVRFRPHIQLPESLIMGDSISRILYAAGLAESSSDAHRLIAHQGAYVGGAPGRNAHDNVEMREGEVAFQSVKNWFPGDTKNFLIDEKLLVLRRGKHFVRIVEMISDKEWAASGRSYPGEAGKGRARLLRQQLIAANGGKNPNLTSTELSRLAEKLDRMEREGDAALEDADPSVPPKIKFPPTRTRAAQLLDQYTHAEKRRPHTELTVRQKTEAIDKVIAKAQLVLDAKRKVRDDALAKKGVRDDASAKSGAAGGGSGL</sequence>
<dbReference type="GO" id="GO:0005759">
    <property type="term" value="C:mitochondrial matrix"/>
    <property type="evidence" value="ECO:0007669"/>
    <property type="project" value="UniProtKB-SubCell"/>
</dbReference>
<dbReference type="InterPro" id="IPR036986">
    <property type="entry name" value="S4_RNA-bd_sf"/>
</dbReference>
<organism evidence="13 14">
    <name type="scientific">Xylaria grammica</name>
    <dbReference type="NCBI Taxonomy" id="363999"/>
    <lineage>
        <taxon>Eukaryota</taxon>
        <taxon>Fungi</taxon>
        <taxon>Dikarya</taxon>
        <taxon>Ascomycota</taxon>
        <taxon>Pezizomycotina</taxon>
        <taxon>Sordariomycetes</taxon>
        <taxon>Xylariomycetidae</taxon>
        <taxon>Xylariales</taxon>
        <taxon>Xylariaceae</taxon>
        <taxon>Xylaria</taxon>
    </lineage>
</organism>
<comment type="catalytic activity">
    <reaction evidence="9 10">
        <text>tRNA(Tyr) + L-tyrosine + ATP = L-tyrosyl-tRNA(Tyr) + AMP + diphosphate + H(+)</text>
        <dbReference type="Rhea" id="RHEA:10220"/>
        <dbReference type="Rhea" id="RHEA-COMP:9706"/>
        <dbReference type="Rhea" id="RHEA-COMP:9707"/>
        <dbReference type="ChEBI" id="CHEBI:15378"/>
        <dbReference type="ChEBI" id="CHEBI:30616"/>
        <dbReference type="ChEBI" id="CHEBI:33019"/>
        <dbReference type="ChEBI" id="CHEBI:58315"/>
        <dbReference type="ChEBI" id="CHEBI:78442"/>
        <dbReference type="ChEBI" id="CHEBI:78536"/>
        <dbReference type="ChEBI" id="CHEBI:456215"/>
        <dbReference type="EC" id="6.1.1.1"/>
    </reaction>
</comment>
<keyword evidence="4" id="KW-0507">mRNA processing</keyword>
<dbReference type="PRINTS" id="PR01040">
    <property type="entry name" value="TRNASYNTHTYR"/>
</dbReference>
<evidence type="ECO:0000256" key="3">
    <source>
        <dbReference type="ARBA" id="ARBA00022598"/>
    </source>
</evidence>
<dbReference type="Pfam" id="PF00579">
    <property type="entry name" value="tRNA-synt_1b"/>
    <property type="match status" value="1"/>
</dbReference>
<accession>A0A439DJ44</accession>
<dbReference type="InterPro" id="IPR014729">
    <property type="entry name" value="Rossmann-like_a/b/a_fold"/>
</dbReference>
<evidence type="ECO:0000256" key="10">
    <source>
        <dbReference type="RuleBase" id="RU361234"/>
    </source>
</evidence>
<comment type="subcellular location">
    <subcellularLocation>
        <location evidence="1">Mitochondrion matrix</location>
    </subcellularLocation>
</comment>
<feature type="region of interest" description="Disordered" evidence="11">
    <location>
        <begin position="678"/>
        <end position="702"/>
    </location>
</feature>
<evidence type="ECO:0000256" key="8">
    <source>
        <dbReference type="ARBA" id="ARBA00023146"/>
    </source>
</evidence>
<proteinExistence type="inferred from homology"/>
<dbReference type="PANTHER" id="PTHR11766:SF0">
    <property type="entry name" value="TYROSINE--TRNA LIGASE, MITOCHONDRIAL"/>
    <property type="match status" value="1"/>
</dbReference>
<keyword evidence="7 10" id="KW-0648">Protein biosynthesis</keyword>
<dbReference type="EMBL" id="RYZI01000008">
    <property type="protein sequence ID" value="RWA14437.1"/>
    <property type="molecule type" value="Genomic_DNA"/>
</dbReference>
<evidence type="ECO:0000256" key="2">
    <source>
        <dbReference type="ARBA" id="ARBA00005594"/>
    </source>
</evidence>
<comment type="similarity">
    <text evidence="2 10">Belongs to the class-I aminoacyl-tRNA synthetase family.</text>
</comment>